<reference evidence="1 2" key="1">
    <citation type="submission" date="2019-05" db="EMBL/GenBank/DDBJ databases">
        <authorList>
            <person name="Lee S.D."/>
        </authorList>
    </citation>
    <scope>NUCLEOTIDE SEQUENCE [LARGE SCALE GENOMIC DNA]</scope>
    <source>
        <strain evidence="1 2">YC2-7</strain>
    </source>
</reference>
<dbReference type="InterPro" id="IPR012349">
    <property type="entry name" value="Split_barrel_FMN-bd"/>
</dbReference>
<gene>
    <name evidence="1" type="ORF">FGL95_19225</name>
</gene>
<dbReference type="Gene3D" id="2.30.110.10">
    <property type="entry name" value="Electron Transport, Fmn-binding Protein, Chain A"/>
    <property type="match status" value="1"/>
</dbReference>
<proteinExistence type="predicted"/>
<dbReference type="RefSeq" id="WP_169589865.1">
    <property type="nucleotide sequence ID" value="NZ_VCQU01000007.1"/>
</dbReference>
<sequence>MPVRWPDEVDDVIGGDMTVAVAYATPAGGAVVSPVTPVGMRDRDSGTVSFTTSLGFGRKLERMRAEPKVGLAYHTRQHGLGHPGNTRYVLVNGEATFDVHPDPAQLEKIFVQSIPFMGDPRRGWFWDRWLGAYHADRVVVTVAVTRIVAWPQLDCTGVPEVFGDPITDDVAVPQAPPKKGTGPRVDAAKIGARAAKLPFRLVSYIDADGYPTVMPVIVTGADKSGISLRVPHCTPTGGRRAGLLAHDYRNQFDGVELRQNTGWLDVSGTNTRYFPHTALGFKVPNKTVLLLGNGFMARRGLAQAKRNGRVEALTNPQ</sequence>
<evidence type="ECO:0000313" key="1">
    <source>
        <dbReference type="EMBL" id="NMN97173.1"/>
    </source>
</evidence>
<keyword evidence="2" id="KW-1185">Reference proteome</keyword>
<dbReference type="SUPFAM" id="SSF50475">
    <property type="entry name" value="FMN-binding split barrel"/>
    <property type="match status" value="1"/>
</dbReference>
<dbReference type="Proteomes" id="UP000535543">
    <property type="component" value="Unassembled WGS sequence"/>
</dbReference>
<protein>
    <submittedName>
        <fullName evidence="1">Uncharacterized protein</fullName>
    </submittedName>
</protein>
<accession>A0A848KE25</accession>
<evidence type="ECO:0000313" key="2">
    <source>
        <dbReference type="Proteomes" id="UP000535543"/>
    </source>
</evidence>
<name>A0A848KE25_9NOCA</name>
<dbReference type="AlphaFoldDB" id="A0A848KE25"/>
<dbReference type="EMBL" id="VCQU01000007">
    <property type="protein sequence ID" value="NMN97173.1"/>
    <property type="molecule type" value="Genomic_DNA"/>
</dbReference>
<comment type="caution">
    <text evidence="1">The sequence shown here is derived from an EMBL/GenBank/DDBJ whole genome shotgun (WGS) entry which is preliminary data.</text>
</comment>
<organism evidence="1 2">
    <name type="scientific">Antrihabitans stalactiti</name>
    <dbReference type="NCBI Taxonomy" id="2584121"/>
    <lineage>
        <taxon>Bacteria</taxon>
        <taxon>Bacillati</taxon>
        <taxon>Actinomycetota</taxon>
        <taxon>Actinomycetes</taxon>
        <taxon>Mycobacteriales</taxon>
        <taxon>Nocardiaceae</taxon>
        <taxon>Antrihabitans</taxon>
    </lineage>
</organism>
<reference evidence="1 2" key="2">
    <citation type="submission" date="2020-06" db="EMBL/GenBank/DDBJ databases">
        <title>Antribacter stalactiti gen. nov., sp. nov., a new member of the family Nacardiaceae isolated from a cave.</title>
        <authorList>
            <person name="Kim I.S."/>
        </authorList>
    </citation>
    <scope>NUCLEOTIDE SEQUENCE [LARGE SCALE GENOMIC DNA]</scope>
    <source>
        <strain evidence="1 2">YC2-7</strain>
    </source>
</reference>